<gene>
    <name evidence="2" type="ORF">LC087_01470</name>
</gene>
<dbReference type="InterPro" id="IPR029058">
    <property type="entry name" value="AB_hydrolase_fold"/>
</dbReference>
<evidence type="ECO:0000313" key="2">
    <source>
        <dbReference type="EMBL" id="WLR42927.1"/>
    </source>
</evidence>
<dbReference type="EMBL" id="CP129013">
    <property type="protein sequence ID" value="WLR42927.1"/>
    <property type="molecule type" value="Genomic_DNA"/>
</dbReference>
<dbReference type="SUPFAM" id="SSF53474">
    <property type="entry name" value="alpha/beta-Hydrolases"/>
    <property type="match status" value="1"/>
</dbReference>
<proteinExistence type="predicted"/>
<dbReference type="RefSeq" id="WP_226538735.1">
    <property type="nucleotide sequence ID" value="NZ_CP129013.1"/>
</dbReference>
<dbReference type="Proteomes" id="UP001197974">
    <property type="component" value="Chromosome"/>
</dbReference>
<dbReference type="PANTHER" id="PTHR47381:SF3">
    <property type="entry name" value="ALPHA_BETA-HYDROLASES SUPERFAMILY PROTEIN"/>
    <property type="match status" value="1"/>
</dbReference>
<organism evidence="2 3">
    <name type="scientific">Bacillus carboniphilus</name>
    <dbReference type="NCBI Taxonomy" id="86663"/>
    <lineage>
        <taxon>Bacteria</taxon>
        <taxon>Bacillati</taxon>
        <taxon>Bacillota</taxon>
        <taxon>Bacilli</taxon>
        <taxon>Bacillales</taxon>
        <taxon>Bacillaceae</taxon>
        <taxon>Bacillus</taxon>
    </lineage>
</organism>
<dbReference type="Pfam" id="PF00326">
    <property type="entry name" value="Peptidase_S9"/>
    <property type="match status" value="1"/>
</dbReference>
<keyword evidence="3" id="KW-1185">Reference proteome</keyword>
<name>A0ABY9JU79_9BACI</name>
<reference evidence="2 3" key="1">
    <citation type="submission" date="2023-06" db="EMBL/GenBank/DDBJ databases">
        <title>Five Gram-positive bacteria isolated from mangrove sediments in Shenzhen, Guangdong, China.</title>
        <authorList>
            <person name="Yu S."/>
            <person name="Zheng W."/>
            <person name="Huang Y."/>
        </authorList>
    </citation>
    <scope>NUCLEOTIDE SEQUENCE [LARGE SCALE GENOMIC DNA]</scope>
    <source>
        <strain evidence="2 3">SaN35-3</strain>
    </source>
</reference>
<sequence length="255" mass="29489">MIVVEKTIIDNRIPTLHIVKDENKDKPSPFVIFIHGFNSLKEKNLHYAYLLAEKGFRVALPESIYHGERSKDMKEDELKMHFWNIVIHTIDEIEQVKDYFLSKKIIDETRIGLAGTSMGAIITFGALKKYSWIKVATSLMGYPCYKDLALHQLKYIETNIGISITKQQVERELSKLDDYDLGQSNEKLAGRPLLFWHGQLDDVVPHEGAYDFYQNVKPMYVNYPHRLSFISDPDEGHSVSNQGIMETVAWFVQHL</sequence>
<feature type="domain" description="Peptidase S9 prolyl oligopeptidase catalytic" evidence="1">
    <location>
        <begin position="87"/>
        <end position="253"/>
    </location>
</feature>
<dbReference type="InterPro" id="IPR001375">
    <property type="entry name" value="Peptidase_S9_cat"/>
</dbReference>
<evidence type="ECO:0000313" key="3">
    <source>
        <dbReference type="Proteomes" id="UP001197974"/>
    </source>
</evidence>
<accession>A0ABY9JU79</accession>
<protein>
    <submittedName>
        <fullName evidence="2">Prolyl oligopeptidase family serine peptidase</fullName>
    </submittedName>
</protein>
<dbReference type="PANTHER" id="PTHR47381">
    <property type="entry name" value="ALPHA/BETA-HYDROLASES SUPERFAMILY PROTEIN"/>
    <property type="match status" value="1"/>
</dbReference>
<evidence type="ECO:0000259" key="1">
    <source>
        <dbReference type="Pfam" id="PF00326"/>
    </source>
</evidence>
<dbReference type="Gene3D" id="3.40.50.1820">
    <property type="entry name" value="alpha/beta hydrolase"/>
    <property type="match status" value="1"/>
</dbReference>